<name>A0AAV0RTS4_9ROSI</name>
<feature type="non-terminal residue" evidence="1">
    <location>
        <position position="58"/>
    </location>
</feature>
<gene>
    <name evidence="1" type="ORF">LITE_LOCUS49890</name>
</gene>
<reference evidence="1" key="1">
    <citation type="submission" date="2022-08" db="EMBL/GenBank/DDBJ databases">
        <authorList>
            <person name="Gutierrez-Valencia J."/>
        </authorList>
    </citation>
    <scope>NUCLEOTIDE SEQUENCE</scope>
</reference>
<dbReference type="EMBL" id="CAMGYJ010000011">
    <property type="protein sequence ID" value="CAI0561004.1"/>
    <property type="molecule type" value="Genomic_DNA"/>
</dbReference>
<keyword evidence="2" id="KW-1185">Reference proteome</keyword>
<evidence type="ECO:0000313" key="2">
    <source>
        <dbReference type="Proteomes" id="UP001154282"/>
    </source>
</evidence>
<sequence>MGKNLVERGKAVAPALQVVRASTMPTHAEIEAQAELQAVQSFFTLVRTTLSRIAQQLA</sequence>
<organism evidence="1 2">
    <name type="scientific">Linum tenue</name>
    <dbReference type="NCBI Taxonomy" id="586396"/>
    <lineage>
        <taxon>Eukaryota</taxon>
        <taxon>Viridiplantae</taxon>
        <taxon>Streptophyta</taxon>
        <taxon>Embryophyta</taxon>
        <taxon>Tracheophyta</taxon>
        <taxon>Spermatophyta</taxon>
        <taxon>Magnoliopsida</taxon>
        <taxon>eudicotyledons</taxon>
        <taxon>Gunneridae</taxon>
        <taxon>Pentapetalae</taxon>
        <taxon>rosids</taxon>
        <taxon>fabids</taxon>
        <taxon>Malpighiales</taxon>
        <taxon>Linaceae</taxon>
        <taxon>Linum</taxon>
    </lineage>
</organism>
<dbReference type="AlphaFoldDB" id="A0AAV0RTS4"/>
<dbReference type="Proteomes" id="UP001154282">
    <property type="component" value="Unassembled WGS sequence"/>
</dbReference>
<proteinExistence type="predicted"/>
<evidence type="ECO:0000313" key="1">
    <source>
        <dbReference type="EMBL" id="CAI0561004.1"/>
    </source>
</evidence>
<protein>
    <submittedName>
        <fullName evidence="1">Uncharacterized protein</fullName>
    </submittedName>
</protein>
<comment type="caution">
    <text evidence="1">The sequence shown here is derived from an EMBL/GenBank/DDBJ whole genome shotgun (WGS) entry which is preliminary data.</text>
</comment>
<accession>A0AAV0RTS4</accession>